<dbReference type="Proteomes" id="UP001320420">
    <property type="component" value="Unassembled WGS sequence"/>
</dbReference>
<proteinExistence type="predicted"/>
<accession>A0AAN9UVQ6</accession>
<dbReference type="InterPro" id="IPR023214">
    <property type="entry name" value="HAD_sf"/>
</dbReference>
<protein>
    <submittedName>
        <fullName evidence="2">Uncharacterized protein</fullName>
    </submittedName>
</protein>
<comment type="caution">
    <text evidence="2">The sequence shown here is derived from an EMBL/GenBank/DDBJ whole genome shotgun (WGS) entry which is preliminary data.</text>
</comment>
<evidence type="ECO:0000313" key="2">
    <source>
        <dbReference type="EMBL" id="KAK7754072.1"/>
    </source>
</evidence>
<feature type="region of interest" description="Disordered" evidence="1">
    <location>
        <begin position="222"/>
        <end position="274"/>
    </location>
</feature>
<dbReference type="PANTHER" id="PTHR28181:SF1">
    <property type="entry name" value="COLD TOLERANCE PROTEIN 1"/>
    <property type="match status" value="1"/>
</dbReference>
<evidence type="ECO:0000256" key="1">
    <source>
        <dbReference type="SAM" id="MobiDB-lite"/>
    </source>
</evidence>
<dbReference type="SUPFAM" id="SSF56784">
    <property type="entry name" value="HAD-like"/>
    <property type="match status" value="1"/>
</dbReference>
<sequence>MSIFLDFDGTITVEDTIGELANFALSVHRERAANNSTSASASTTTTTTATADSVSSSSSLSDAWAAVVRAYADDHRAGSAAHHTPAAARRTVSQEVEFLRALKGVEERSLARVRRCGLFRDIDGAGDGVGNGGSSRGALLRDAGAARVRDGTVRLRPGYRDFVARRAAEGWKVRVVSVNWSGAFIRGCCSGEREGTGTGTGVGEVEVEVIANEVRDEDGAVVGPEILRGRPRHPRSRRRGESGVEEDAGVDDEGEGEGEGEGEEVSPPPLTNSQDKLDAMRAVLGAEGSLGDNKPSVYVGDSTTDLECLLAADRGIVMADKPDSTLLETLRRIGKEVPHVREHNSSSSNIMWASNFEEINEHVTFDINAR</sequence>
<evidence type="ECO:0000313" key="3">
    <source>
        <dbReference type="Proteomes" id="UP001320420"/>
    </source>
</evidence>
<dbReference type="AlphaFoldDB" id="A0AAN9UVQ6"/>
<feature type="region of interest" description="Disordered" evidence="1">
    <location>
        <begin position="34"/>
        <end position="54"/>
    </location>
</feature>
<dbReference type="InterPro" id="IPR036412">
    <property type="entry name" value="HAD-like_sf"/>
</dbReference>
<organism evidence="2 3">
    <name type="scientific">Diatrype stigma</name>
    <dbReference type="NCBI Taxonomy" id="117547"/>
    <lineage>
        <taxon>Eukaryota</taxon>
        <taxon>Fungi</taxon>
        <taxon>Dikarya</taxon>
        <taxon>Ascomycota</taxon>
        <taxon>Pezizomycotina</taxon>
        <taxon>Sordariomycetes</taxon>
        <taxon>Xylariomycetidae</taxon>
        <taxon>Xylariales</taxon>
        <taxon>Diatrypaceae</taxon>
        <taxon>Diatrype</taxon>
    </lineage>
</organism>
<keyword evidence="3" id="KW-1185">Reference proteome</keyword>
<dbReference type="EMBL" id="JAKJXP020000023">
    <property type="protein sequence ID" value="KAK7754072.1"/>
    <property type="molecule type" value="Genomic_DNA"/>
</dbReference>
<feature type="compositionally biased region" description="Basic residues" evidence="1">
    <location>
        <begin position="229"/>
        <end position="238"/>
    </location>
</feature>
<gene>
    <name evidence="2" type="ORF">SLS62_003918</name>
</gene>
<name>A0AAN9UVQ6_9PEZI</name>
<dbReference type="PANTHER" id="PTHR28181">
    <property type="entry name" value="UPF0655 PROTEIN YCR015C"/>
    <property type="match status" value="1"/>
</dbReference>
<dbReference type="Gene3D" id="3.40.50.1000">
    <property type="entry name" value="HAD superfamily/HAD-like"/>
    <property type="match status" value="1"/>
</dbReference>
<dbReference type="InterPro" id="IPR050849">
    <property type="entry name" value="HAD-like_hydrolase_phosphatase"/>
</dbReference>
<feature type="compositionally biased region" description="Acidic residues" evidence="1">
    <location>
        <begin position="243"/>
        <end position="264"/>
    </location>
</feature>
<reference evidence="2 3" key="1">
    <citation type="submission" date="2024-02" db="EMBL/GenBank/DDBJ databases">
        <title>De novo assembly and annotation of 12 fungi associated with fruit tree decline syndrome in Ontario, Canada.</title>
        <authorList>
            <person name="Sulman M."/>
            <person name="Ellouze W."/>
            <person name="Ilyukhin E."/>
        </authorList>
    </citation>
    <scope>NUCLEOTIDE SEQUENCE [LARGE SCALE GENOMIC DNA]</scope>
    <source>
        <strain evidence="2 3">M11/M66-122</strain>
    </source>
</reference>